<dbReference type="GO" id="GO:0016020">
    <property type="term" value="C:membrane"/>
    <property type="evidence" value="ECO:0007669"/>
    <property type="project" value="InterPro"/>
</dbReference>
<dbReference type="GO" id="GO:0005524">
    <property type="term" value="F:ATP binding"/>
    <property type="evidence" value="ECO:0007669"/>
    <property type="project" value="InterPro"/>
</dbReference>
<gene>
    <name evidence="6" type="ORF">EW146_g3561</name>
</gene>
<feature type="region of interest" description="Disordered" evidence="4">
    <location>
        <begin position="1"/>
        <end position="55"/>
    </location>
</feature>
<feature type="compositionally biased region" description="Basic and acidic residues" evidence="4">
    <location>
        <begin position="32"/>
        <end position="47"/>
    </location>
</feature>
<accession>A0A4S4LX63</accession>
<protein>
    <submittedName>
        <fullName evidence="6">Uncharacterized protein</fullName>
    </submittedName>
</protein>
<evidence type="ECO:0000256" key="2">
    <source>
        <dbReference type="ARBA" id="ARBA00022989"/>
    </source>
</evidence>
<sequence length="134" mass="14306">MSIEEGYSEKASSQPPTHPSPNPERGFFSRNKVKENAVDESASEKTHTAVNDVNAKPMEGKIGSSLIHSDVSSRFTTKSELLLNLIGLFAAVAAGAAQPLMSLMFSNLTQDFIEFGIAVENAKTGIPGAQEQIP</sequence>
<dbReference type="AlphaFoldDB" id="A0A4S4LX63"/>
<name>A0A4S4LX63_9AGAM</name>
<evidence type="ECO:0000256" key="1">
    <source>
        <dbReference type="ARBA" id="ARBA00022692"/>
    </source>
</evidence>
<keyword evidence="3 5" id="KW-0472">Membrane</keyword>
<keyword evidence="2 5" id="KW-1133">Transmembrane helix</keyword>
<dbReference type="Gene3D" id="1.20.1560.10">
    <property type="entry name" value="ABC transporter type 1, transmembrane domain"/>
    <property type="match status" value="1"/>
</dbReference>
<dbReference type="EMBL" id="SGPL01000121">
    <property type="protein sequence ID" value="THH17204.1"/>
    <property type="molecule type" value="Genomic_DNA"/>
</dbReference>
<dbReference type="InterPro" id="IPR036640">
    <property type="entry name" value="ABC1_TM_sf"/>
</dbReference>
<evidence type="ECO:0000256" key="4">
    <source>
        <dbReference type="SAM" id="MobiDB-lite"/>
    </source>
</evidence>
<feature type="transmembrane region" description="Helical" evidence="5">
    <location>
        <begin position="81"/>
        <end position="101"/>
    </location>
</feature>
<evidence type="ECO:0000313" key="7">
    <source>
        <dbReference type="Proteomes" id="UP000310158"/>
    </source>
</evidence>
<evidence type="ECO:0000313" key="6">
    <source>
        <dbReference type="EMBL" id="THH17204.1"/>
    </source>
</evidence>
<proteinExistence type="predicted"/>
<dbReference type="OrthoDB" id="6500128at2759"/>
<dbReference type="Proteomes" id="UP000310158">
    <property type="component" value="Unassembled WGS sequence"/>
</dbReference>
<feature type="non-terminal residue" evidence="6">
    <location>
        <position position="134"/>
    </location>
</feature>
<evidence type="ECO:0000256" key="5">
    <source>
        <dbReference type="SAM" id="Phobius"/>
    </source>
</evidence>
<reference evidence="6 7" key="1">
    <citation type="submission" date="2019-02" db="EMBL/GenBank/DDBJ databases">
        <title>Genome sequencing of the rare red list fungi Bondarzewia mesenterica.</title>
        <authorList>
            <person name="Buettner E."/>
            <person name="Kellner H."/>
        </authorList>
    </citation>
    <scope>NUCLEOTIDE SEQUENCE [LARGE SCALE GENOMIC DNA]</scope>
    <source>
        <strain evidence="6 7">DSM 108281</strain>
    </source>
</reference>
<keyword evidence="7" id="KW-1185">Reference proteome</keyword>
<comment type="caution">
    <text evidence="6">The sequence shown here is derived from an EMBL/GenBank/DDBJ whole genome shotgun (WGS) entry which is preliminary data.</text>
</comment>
<organism evidence="6 7">
    <name type="scientific">Bondarzewia mesenterica</name>
    <dbReference type="NCBI Taxonomy" id="1095465"/>
    <lineage>
        <taxon>Eukaryota</taxon>
        <taxon>Fungi</taxon>
        <taxon>Dikarya</taxon>
        <taxon>Basidiomycota</taxon>
        <taxon>Agaricomycotina</taxon>
        <taxon>Agaricomycetes</taxon>
        <taxon>Russulales</taxon>
        <taxon>Bondarzewiaceae</taxon>
        <taxon>Bondarzewia</taxon>
    </lineage>
</organism>
<evidence type="ECO:0000256" key="3">
    <source>
        <dbReference type="ARBA" id="ARBA00023136"/>
    </source>
</evidence>
<keyword evidence="1 5" id="KW-0812">Transmembrane</keyword>